<feature type="signal peptide" evidence="2">
    <location>
        <begin position="1"/>
        <end position="29"/>
    </location>
</feature>
<dbReference type="PANTHER" id="PTHR35489:SF2">
    <property type="entry name" value="TITAN9"/>
    <property type="match status" value="1"/>
</dbReference>
<dbReference type="EMBL" id="VIEB01000656">
    <property type="protein sequence ID" value="TQD84005.1"/>
    <property type="molecule type" value="Genomic_DNA"/>
</dbReference>
<evidence type="ECO:0000313" key="4">
    <source>
        <dbReference type="Proteomes" id="UP000315295"/>
    </source>
</evidence>
<accession>A0A540LBZ9</accession>
<name>A0A540LBZ9_MALBA</name>
<dbReference type="STRING" id="106549.A0A540LBZ9"/>
<keyword evidence="1" id="KW-0175">Coiled coil</keyword>
<evidence type="ECO:0000256" key="2">
    <source>
        <dbReference type="SAM" id="SignalP"/>
    </source>
</evidence>
<feature type="coiled-coil region" evidence="1">
    <location>
        <begin position="119"/>
        <end position="153"/>
    </location>
</feature>
<reference evidence="3 4" key="1">
    <citation type="journal article" date="2019" name="G3 (Bethesda)">
        <title>Sequencing of a Wild Apple (Malus baccata) Genome Unravels the Differences Between Cultivated and Wild Apple Species Regarding Disease Resistance and Cold Tolerance.</title>
        <authorList>
            <person name="Chen X."/>
        </authorList>
    </citation>
    <scope>NUCLEOTIDE SEQUENCE [LARGE SCALE GENOMIC DNA]</scope>
    <source>
        <strain evidence="4">cv. Shandingzi</strain>
        <tissue evidence="3">Leaves</tissue>
    </source>
</reference>
<sequence length="176" mass="19927">MNPNPVTLSRRLSLISLLLGLQLQSLCLSQSLKQPVTARPFSLLIFHTSPSLLVSHLAVSSLDNKRRPATARPFSLSISHTSPSPSILHLVVIFFLPFRVSTVKDGSSLLQTLRKVHKNQVAEEYIQHLRNQNERLRLEVDQLRSEVTSIRSTKDEQCTEYQNILMGENRTSKTML</sequence>
<dbReference type="PANTHER" id="PTHR35489">
    <property type="entry name" value="TITAN9"/>
    <property type="match status" value="1"/>
</dbReference>
<evidence type="ECO:0000256" key="1">
    <source>
        <dbReference type="SAM" id="Coils"/>
    </source>
</evidence>
<keyword evidence="4" id="KW-1185">Reference proteome</keyword>
<comment type="caution">
    <text evidence="3">The sequence shown here is derived from an EMBL/GenBank/DDBJ whole genome shotgun (WGS) entry which is preliminary data.</text>
</comment>
<gene>
    <name evidence="3" type="ORF">C1H46_030455</name>
</gene>
<organism evidence="3 4">
    <name type="scientific">Malus baccata</name>
    <name type="common">Siberian crab apple</name>
    <name type="synonym">Pyrus baccata</name>
    <dbReference type="NCBI Taxonomy" id="106549"/>
    <lineage>
        <taxon>Eukaryota</taxon>
        <taxon>Viridiplantae</taxon>
        <taxon>Streptophyta</taxon>
        <taxon>Embryophyta</taxon>
        <taxon>Tracheophyta</taxon>
        <taxon>Spermatophyta</taxon>
        <taxon>Magnoliopsida</taxon>
        <taxon>eudicotyledons</taxon>
        <taxon>Gunneridae</taxon>
        <taxon>Pentapetalae</taxon>
        <taxon>rosids</taxon>
        <taxon>fabids</taxon>
        <taxon>Rosales</taxon>
        <taxon>Rosaceae</taxon>
        <taxon>Amygdaloideae</taxon>
        <taxon>Maleae</taxon>
        <taxon>Malus</taxon>
    </lineage>
</organism>
<feature type="chain" id="PRO_5021918348" evidence="2">
    <location>
        <begin position="30"/>
        <end position="176"/>
    </location>
</feature>
<evidence type="ECO:0000313" key="3">
    <source>
        <dbReference type="EMBL" id="TQD84005.1"/>
    </source>
</evidence>
<proteinExistence type="predicted"/>
<dbReference type="GO" id="GO:0003006">
    <property type="term" value="P:developmental process involved in reproduction"/>
    <property type="evidence" value="ECO:0007669"/>
    <property type="project" value="TreeGrafter"/>
</dbReference>
<protein>
    <submittedName>
        <fullName evidence="3">Uncharacterized protein</fullName>
    </submittedName>
</protein>
<dbReference type="Proteomes" id="UP000315295">
    <property type="component" value="Unassembled WGS sequence"/>
</dbReference>
<keyword evidence="2" id="KW-0732">Signal</keyword>
<dbReference type="AlphaFoldDB" id="A0A540LBZ9"/>